<name>A0A200PRW4_MACCD</name>
<evidence type="ECO:0000256" key="2">
    <source>
        <dbReference type="ARBA" id="ARBA00022737"/>
    </source>
</evidence>
<dbReference type="PANTHER" id="PTHR47926">
    <property type="entry name" value="PENTATRICOPEPTIDE REPEAT-CONTAINING PROTEIN"/>
    <property type="match status" value="1"/>
</dbReference>
<dbReference type="GO" id="GO:0003729">
    <property type="term" value="F:mRNA binding"/>
    <property type="evidence" value="ECO:0007669"/>
    <property type="project" value="UniProtKB-ARBA"/>
</dbReference>
<proteinExistence type="inferred from homology"/>
<dbReference type="FunFam" id="1.25.40.10:FF:000690">
    <property type="entry name" value="Pentatricopeptide repeat-containing protein"/>
    <property type="match status" value="1"/>
</dbReference>
<dbReference type="InterPro" id="IPR046960">
    <property type="entry name" value="PPR_At4g14850-like_plant"/>
</dbReference>
<gene>
    <name evidence="4" type="ORF">BVC80_8817g16</name>
</gene>
<dbReference type="OrthoDB" id="1882346at2759"/>
<reference evidence="4 5" key="1">
    <citation type="journal article" date="2017" name="Mol. Plant">
        <title>The Genome of Medicinal Plant Macleaya cordata Provides New Insights into Benzylisoquinoline Alkaloids Metabolism.</title>
        <authorList>
            <person name="Liu X."/>
            <person name="Liu Y."/>
            <person name="Huang P."/>
            <person name="Ma Y."/>
            <person name="Qing Z."/>
            <person name="Tang Q."/>
            <person name="Cao H."/>
            <person name="Cheng P."/>
            <person name="Zheng Y."/>
            <person name="Yuan Z."/>
            <person name="Zhou Y."/>
            <person name="Liu J."/>
            <person name="Tang Z."/>
            <person name="Zhuo Y."/>
            <person name="Zhang Y."/>
            <person name="Yu L."/>
            <person name="Huang J."/>
            <person name="Yang P."/>
            <person name="Peng Q."/>
            <person name="Zhang J."/>
            <person name="Jiang W."/>
            <person name="Zhang Z."/>
            <person name="Lin K."/>
            <person name="Ro D.K."/>
            <person name="Chen X."/>
            <person name="Xiong X."/>
            <person name="Shang Y."/>
            <person name="Huang S."/>
            <person name="Zeng J."/>
        </authorList>
    </citation>
    <scope>NUCLEOTIDE SEQUENCE [LARGE SCALE GENOMIC DNA]</scope>
    <source>
        <strain evidence="5">cv. BLH2017</strain>
        <tissue evidence="4">Root</tissue>
    </source>
</reference>
<dbReference type="InterPro" id="IPR046848">
    <property type="entry name" value="E_motif"/>
</dbReference>
<organism evidence="4 5">
    <name type="scientific">Macleaya cordata</name>
    <name type="common">Five-seeded plume-poppy</name>
    <name type="synonym">Bocconia cordata</name>
    <dbReference type="NCBI Taxonomy" id="56857"/>
    <lineage>
        <taxon>Eukaryota</taxon>
        <taxon>Viridiplantae</taxon>
        <taxon>Streptophyta</taxon>
        <taxon>Embryophyta</taxon>
        <taxon>Tracheophyta</taxon>
        <taxon>Spermatophyta</taxon>
        <taxon>Magnoliopsida</taxon>
        <taxon>Ranunculales</taxon>
        <taxon>Papaveraceae</taxon>
        <taxon>Papaveroideae</taxon>
        <taxon>Macleaya</taxon>
    </lineage>
</organism>
<dbReference type="FunCoup" id="A0A200PRW4">
    <property type="interactions" value="512"/>
</dbReference>
<feature type="repeat" description="PPR" evidence="3">
    <location>
        <begin position="263"/>
        <end position="297"/>
    </location>
</feature>
<dbReference type="InterPro" id="IPR011990">
    <property type="entry name" value="TPR-like_helical_dom_sf"/>
</dbReference>
<dbReference type="Gene3D" id="1.25.40.10">
    <property type="entry name" value="Tetratricopeptide repeat domain"/>
    <property type="match status" value="3"/>
</dbReference>
<dbReference type="Proteomes" id="UP000195402">
    <property type="component" value="Unassembled WGS sequence"/>
</dbReference>
<sequence>MLEKNCTTMKDLHKLHAQLIKTGLTKDTIAASRVLSFCATSPAGDIDYAYLVFSQIKQPNLFSWNTIIRGFSQSSSPQNAIYLFIDMLQSSPIEPQKLTYPSVFKAYSQLGLAQDGSQLHGRIIKLGLECDPFVRNTMIFMYSNCGYLIEANRLFDENSNVDVVAWNSMIMGFAKNGNVDESRRLFDKMSSKSTISWNSMISGYVRNGRLKEAFDLFQRMQSEGIKPSEFTTVSLLTACARLGALKQGEWIHSYIEKNKIEVNTIVLTAIIDMYCKCGTIEKALQVFENASKKGLSSWNSMIIGLAMNGCGKEAIQLFSSLQLSGLRPNDVSFIGALTACNHSGMVKEARDYFLLMTEIYEIEPTIKHYGCMVDVLGRAGLLEEAEELITKMPVNPDVIIWGSLLSACKTHGNIEMGRRVAKRICELDPSESSSYILLSNVYAFSGRFEEAIDARISMKERKIRKEPGCSLVEVNGVVHEFVVGGKSHPQAKEIHTVLDELGLILKEAGYVEDGSIDFLIQSESN</sequence>
<dbReference type="Pfam" id="PF20431">
    <property type="entry name" value="E_motif"/>
    <property type="match status" value="1"/>
</dbReference>
<dbReference type="Pfam" id="PF01535">
    <property type="entry name" value="PPR"/>
    <property type="match status" value="6"/>
</dbReference>
<comment type="caution">
    <text evidence="4">The sequence shown here is derived from an EMBL/GenBank/DDBJ whole genome shotgun (WGS) entry which is preliminary data.</text>
</comment>
<evidence type="ECO:0000313" key="4">
    <source>
        <dbReference type="EMBL" id="OVA00991.1"/>
    </source>
</evidence>
<dbReference type="NCBIfam" id="TIGR00756">
    <property type="entry name" value="PPR"/>
    <property type="match status" value="4"/>
</dbReference>
<dbReference type="AlphaFoldDB" id="A0A200PRW4"/>
<dbReference type="PROSITE" id="PS51375">
    <property type="entry name" value="PPR"/>
    <property type="match status" value="4"/>
</dbReference>
<evidence type="ECO:0000256" key="3">
    <source>
        <dbReference type="PROSITE-ProRule" id="PRU00708"/>
    </source>
</evidence>
<dbReference type="InterPro" id="IPR002885">
    <property type="entry name" value="PPR_rpt"/>
</dbReference>
<feature type="repeat" description="PPR" evidence="3">
    <location>
        <begin position="162"/>
        <end position="192"/>
    </location>
</feature>
<dbReference type="FunFam" id="1.25.40.10:FF:000333">
    <property type="entry name" value="Pentatricopeptide repeat-containing protein"/>
    <property type="match status" value="1"/>
</dbReference>
<dbReference type="EMBL" id="MVGT01004231">
    <property type="protein sequence ID" value="OVA00991.1"/>
    <property type="molecule type" value="Genomic_DNA"/>
</dbReference>
<accession>A0A200PRW4</accession>
<keyword evidence="5" id="KW-1185">Reference proteome</keyword>
<keyword evidence="2" id="KW-0677">Repeat</keyword>
<protein>
    <submittedName>
        <fullName evidence="4">Pentatricopeptide repeat</fullName>
    </submittedName>
</protein>
<comment type="similarity">
    <text evidence="1">Belongs to the PPR family. PCMP-H subfamily.</text>
</comment>
<dbReference type="PANTHER" id="PTHR47926:SF436">
    <property type="entry name" value="PENTATRICOPEPTIDE REPEAT-CONTAINING PROTEIN ELI1, CHLOROPLASTIC-LIKE ISOFORM X2"/>
    <property type="match status" value="1"/>
</dbReference>
<feature type="repeat" description="PPR" evidence="3">
    <location>
        <begin position="193"/>
        <end position="227"/>
    </location>
</feature>
<dbReference type="FunFam" id="1.25.40.10:FF:000470">
    <property type="entry name" value="Pentatricopeptide repeat-containing protein At5g66520"/>
    <property type="match status" value="1"/>
</dbReference>
<dbReference type="InterPro" id="IPR046849">
    <property type="entry name" value="E2_motif"/>
</dbReference>
<dbReference type="Pfam" id="PF20430">
    <property type="entry name" value="Eplus_motif"/>
    <property type="match status" value="1"/>
</dbReference>
<dbReference type="Pfam" id="PF13041">
    <property type="entry name" value="PPR_2"/>
    <property type="match status" value="1"/>
</dbReference>
<dbReference type="InParanoid" id="A0A200PRW4"/>
<evidence type="ECO:0000256" key="1">
    <source>
        <dbReference type="ARBA" id="ARBA00006643"/>
    </source>
</evidence>
<dbReference type="SUPFAM" id="SSF48452">
    <property type="entry name" value="TPR-like"/>
    <property type="match status" value="2"/>
</dbReference>
<dbReference type="OMA" id="AYLVFTQ"/>
<feature type="repeat" description="PPR" evidence="3">
    <location>
        <begin position="60"/>
        <end position="95"/>
    </location>
</feature>
<evidence type="ECO:0000313" key="5">
    <source>
        <dbReference type="Proteomes" id="UP000195402"/>
    </source>
</evidence>
<dbReference type="GO" id="GO:0009451">
    <property type="term" value="P:RNA modification"/>
    <property type="evidence" value="ECO:0007669"/>
    <property type="project" value="InterPro"/>
</dbReference>